<dbReference type="AlphaFoldDB" id="A0A1Y6L8Z1"/>
<evidence type="ECO:0000313" key="2">
    <source>
        <dbReference type="Proteomes" id="UP000215453"/>
    </source>
</evidence>
<organism evidence="1 2">
    <name type="scientific">Zymoseptoria tritici ST99CH_1A5</name>
    <dbReference type="NCBI Taxonomy" id="1276529"/>
    <lineage>
        <taxon>Eukaryota</taxon>
        <taxon>Fungi</taxon>
        <taxon>Dikarya</taxon>
        <taxon>Ascomycota</taxon>
        <taxon>Pezizomycotina</taxon>
        <taxon>Dothideomycetes</taxon>
        <taxon>Dothideomycetidae</taxon>
        <taxon>Mycosphaerellales</taxon>
        <taxon>Mycosphaerellaceae</taxon>
        <taxon>Zymoseptoria</taxon>
    </lineage>
</organism>
<dbReference type="EMBL" id="LT882677">
    <property type="protein sequence ID" value="SMY20964.1"/>
    <property type="molecule type" value="Genomic_DNA"/>
</dbReference>
<evidence type="ECO:0000313" key="1">
    <source>
        <dbReference type="EMBL" id="SMY20964.1"/>
    </source>
</evidence>
<protein>
    <submittedName>
        <fullName evidence="1">Uncharacterized protein</fullName>
    </submittedName>
</protein>
<accession>A0A1Y6L8Z1</accession>
<reference evidence="1 2" key="1">
    <citation type="submission" date="2016-10" db="EMBL/GenBank/DDBJ databases">
        <authorList>
            <person name="Varghese N."/>
        </authorList>
    </citation>
    <scope>NUCLEOTIDE SEQUENCE [LARGE SCALE GENOMIC DNA]</scope>
</reference>
<proteinExistence type="predicted"/>
<name>A0A1Y6L8Z1_ZYMTR</name>
<dbReference type="Proteomes" id="UP000215453">
    <property type="component" value="Chromosome 2"/>
</dbReference>
<sequence length="70" mass="7925">MGIFTHFMCQLFPQILTTSINVPALPTARTKKCLRLHFVVLSVLSSPSSFQFEDPSRYIPHDDKTSSLDL</sequence>
<gene>
    <name evidence="1" type="ORF">ZT1A5_G2400</name>
</gene>